<keyword evidence="3" id="KW-0413">Isomerase</keyword>
<keyword evidence="4" id="KW-1185">Reference proteome</keyword>
<dbReference type="EMBL" id="JACCBT010000001">
    <property type="protein sequence ID" value="NYE13124.1"/>
    <property type="molecule type" value="Genomic_DNA"/>
</dbReference>
<proteinExistence type="predicted"/>
<sequence>MKVEFTHDIACVWSALGYARFQRAAEEYRAGGGELEVVFRPYRTAGSSAGTSPGSGHFQLVPAARAEQIARAAAADGLVVKLDRIVPARTAQAHRLIALAADHGAAEDMAARLYRAHFTDGLDIADANVLRGLAHTIGVRWDSEKVCERPHAEPARSADAPGPRVPVFRFPDETVLVGAVSLAALRSELRRTDLTHRRGRPSPDRLPTAGSVL</sequence>
<accession>A0A7Y9GAU0</accession>
<organism evidence="3 4">
    <name type="scientific">Actinomadura citrea</name>
    <dbReference type="NCBI Taxonomy" id="46158"/>
    <lineage>
        <taxon>Bacteria</taxon>
        <taxon>Bacillati</taxon>
        <taxon>Actinomycetota</taxon>
        <taxon>Actinomycetes</taxon>
        <taxon>Streptosporangiales</taxon>
        <taxon>Thermomonosporaceae</taxon>
        <taxon>Actinomadura</taxon>
    </lineage>
</organism>
<evidence type="ECO:0000313" key="4">
    <source>
        <dbReference type="Proteomes" id="UP000591272"/>
    </source>
</evidence>
<comment type="caution">
    <text evidence="3">The sequence shown here is derived from an EMBL/GenBank/DDBJ whole genome shotgun (WGS) entry which is preliminary data.</text>
</comment>
<dbReference type="GO" id="GO:0016853">
    <property type="term" value="F:isomerase activity"/>
    <property type="evidence" value="ECO:0007669"/>
    <property type="project" value="UniProtKB-KW"/>
</dbReference>
<dbReference type="Proteomes" id="UP000591272">
    <property type="component" value="Unassembled WGS sequence"/>
</dbReference>
<evidence type="ECO:0000313" key="3">
    <source>
        <dbReference type="EMBL" id="NYE13124.1"/>
    </source>
</evidence>
<dbReference type="SUPFAM" id="SSF52833">
    <property type="entry name" value="Thioredoxin-like"/>
    <property type="match status" value="1"/>
</dbReference>
<dbReference type="AlphaFoldDB" id="A0A7Y9GAU0"/>
<feature type="domain" description="DSBA-like thioredoxin" evidence="2">
    <location>
        <begin position="3"/>
        <end position="145"/>
    </location>
</feature>
<name>A0A7Y9GAU0_9ACTN</name>
<dbReference type="InterPro" id="IPR001853">
    <property type="entry name" value="DSBA-like_thioredoxin_dom"/>
</dbReference>
<reference evidence="3 4" key="1">
    <citation type="submission" date="2020-07" db="EMBL/GenBank/DDBJ databases">
        <title>Sequencing the genomes of 1000 actinobacteria strains.</title>
        <authorList>
            <person name="Klenk H.-P."/>
        </authorList>
    </citation>
    <scope>NUCLEOTIDE SEQUENCE [LARGE SCALE GENOMIC DNA]</scope>
    <source>
        <strain evidence="3 4">DSM 43461</strain>
    </source>
</reference>
<dbReference type="RefSeq" id="WP_179834219.1">
    <property type="nucleotide sequence ID" value="NZ_BMRD01000034.1"/>
</dbReference>
<feature type="region of interest" description="Disordered" evidence="1">
    <location>
        <begin position="193"/>
        <end position="213"/>
    </location>
</feature>
<dbReference type="Gene3D" id="3.40.30.10">
    <property type="entry name" value="Glutaredoxin"/>
    <property type="match status" value="1"/>
</dbReference>
<dbReference type="GO" id="GO:0016491">
    <property type="term" value="F:oxidoreductase activity"/>
    <property type="evidence" value="ECO:0007669"/>
    <property type="project" value="InterPro"/>
</dbReference>
<evidence type="ECO:0000256" key="1">
    <source>
        <dbReference type="SAM" id="MobiDB-lite"/>
    </source>
</evidence>
<gene>
    <name evidence="3" type="ORF">BJ999_003420</name>
</gene>
<dbReference type="InterPro" id="IPR036249">
    <property type="entry name" value="Thioredoxin-like_sf"/>
</dbReference>
<evidence type="ECO:0000259" key="2">
    <source>
        <dbReference type="Pfam" id="PF01323"/>
    </source>
</evidence>
<dbReference type="Pfam" id="PF01323">
    <property type="entry name" value="DSBA"/>
    <property type="match status" value="1"/>
</dbReference>
<protein>
    <submittedName>
        <fullName evidence="3">Putative DsbA family dithiol-disulfide isomerase</fullName>
    </submittedName>
</protein>